<dbReference type="AlphaFoldDB" id="A0AAW0XX54"/>
<keyword evidence="6" id="KW-1185">Reference proteome</keyword>
<feature type="region of interest" description="Disordered" evidence="3">
    <location>
        <begin position="1"/>
        <end position="29"/>
    </location>
</feature>
<feature type="region of interest" description="Disordered" evidence="3">
    <location>
        <begin position="877"/>
        <end position="896"/>
    </location>
</feature>
<feature type="compositionally biased region" description="Basic and acidic residues" evidence="3">
    <location>
        <begin position="922"/>
        <end position="937"/>
    </location>
</feature>
<feature type="domain" description="SHSP" evidence="4">
    <location>
        <begin position="101"/>
        <end position="210"/>
    </location>
</feature>
<dbReference type="GO" id="GO:0005634">
    <property type="term" value="C:nucleus"/>
    <property type="evidence" value="ECO:0007669"/>
    <property type="project" value="TreeGrafter"/>
</dbReference>
<evidence type="ECO:0000313" key="5">
    <source>
        <dbReference type="EMBL" id="KAK8743873.1"/>
    </source>
</evidence>
<dbReference type="PANTHER" id="PTHR45640:SF26">
    <property type="entry name" value="RE23625P"/>
    <property type="match status" value="1"/>
</dbReference>
<feature type="compositionally biased region" description="Basic and acidic residues" evidence="3">
    <location>
        <begin position="1136"/>
        <end position="1153"/>
    </location>
</feature>
<feature type="compositionally biased region" description="Polar residues" evidence="3">
    <location>
        <begin position="249"/>
        <end position="268"/>
    </location>
</feature>
<accession>A0AAW0XX54</accession>
<name>A0AAW0XX54_CHEQU</name>
<feature type="compositionally biased region" description="Polar residues" evidence="3">
    <location>
        <begin position="856"/>
        <end position="866"/>
    </location>
</feature>
<feature type="domain" description="SHSP" evidence="4">
    <location>
        <begin position="405"/>
        <end position="516"/>
    </location>
</feature>
<dbReference type="Proteomes" id="UP001445076">
    <property type="component" value="Unassembled WGS sequence"/>
</dbReference>
<feature type="domain" description="SHSP" evidence="4">
    <location>
        <begin position="1017"/>
        <end position="1126"/>
    </location>
</feature>
<dbReference type="PANTHER" id="PTHR45640">
    <property type="entry name" value="HEAT SHOCK PROTEIN HSP-12.2-RELATED"/>
    <property type="match status" value="1"/>
</dbReference>
<feature type="region of interest" description="Disordered" evidence="3">
    <location>
        <begin position="517"/>
        <end position="544"/>
    </location>
</feature>
<dbReference type="GO" id="GO:0042026">
    <property type="term" value="P:protein refolding"/>
    <property type="evidence" value="ECO:0007669"/>
    <property type="project" value="TreeGrafter"/>
</dbReference>
<feature type="region of interest" description="Disordered" evidence="3">
    <location>
        <begin position="918"/>
        <end position="946"/>
    </location>
</feature>
<feature type="compositionally biased region" description="Basic and acidic residues" evidence="3">
    <location>
        <begin position="1166"/>
        <end position="1203"/>
    </location>
</feature>
<comment type="similarity">
    <text evidence="1 2">Belongs to the small heat shock protein (HSP20) family.</text>
</comment>
<feature type="compositionally biased region" description="Low complexity" evidence="3">
    <location>
        <begin position="1204"/>
        <end position="1214"/>
    </location>
</feature>
<dbReference type="GO" id="GO:0005737">
    <property type="term" value="C:cytoplasm"/>
    <property type="evidence" value="ECO:0007669"/>
    <property type="project" value="TreeGrafter"/>
</dbReference>
<feature type="region of interest" description="Disordered" evidence="3">
    <location>
        <begin position="1136"/>
        <end position="1223"/>
    </location>
</feature>
<evidence type="ECO:0000313" key="6">
    <source>
        <dbReference type="Proteomes" id="UP001445076"/>
    </source>
</evidence>
<feature type="compositionally biased region" description="Low complexity" evidence="3">
    <location>
        <begin position="517"/>
        <end position="542"/>
    </location>
</feature>
<evidence type="ECO:0000256" key="1">
    <source>
        <dbReference type="PROSITE-ProRule" id="PRU00285"/>
    </source>
</evidence>
<feature type="compositionally biased region" description="Polar residues" evidence="3">
    <location>
        <begin position="280"/>
        <end position="299"/>
    </location>
</feature>
<gene>
    <name evidence="5" type="ORF">OTU49_001307</name>
</gene>
<reference evidence="5 6" key="1">
    <citation type="journal article" date="2024" name="BMC Genomics">
        <title>Genome assembly of redclaw crayfish (Cherax quadricarinatus) provides insights into its immune adaptation and hypoxia tolerance.</title>
        <authorList>
            <person name="Liu Z."/>
            <person name="Zheng J."/>
            <person name="Li H."/>
            <person name="Fang K."/>
            <person name="Wang S."/>
            <person name="He J."/>
            <person name="Zhou D."/>
            <person name="Weng S."/>
            <person name="Chi M."/>
            <person name="Gu Z."/>
            <person name="He J."/>
            <person name="Li F."/>
            <person name="Wang M."/>
        </authorList>
    </citation>
    <scope>NUCLEOTIDE SEQUENCE [LARGE SCALE GENOMIC DNA]</scope>
    <source>
        <strain evidence="5">ZL_2023a</strain>
    </source>
</reference>
<dbReference type="GO" id="GO:0009408">
    <property type="term" value="P:response to heat"/>
    <property type="evidence" value="ECO:0007669"/>
    <property type="project" value="TreeGrafter"/>
</dbReference>
<feature type="compositionally biased region" description="Low complexity" evidence="3">
    <location>
        <begin position="317"/>
        <end position="330"/>
    </location>
</feature>
<dbReference type="PROSITE" id="PS01031">
    <property type="entry name" value="SHSP"/>
    <property type="match status" value="4"/>
</dbReference>
<feature type="region of interest" description="Disordered" evidence="3">
    <location>
        <begin position="564"/>
        <end position="632"/>
    </location>
</feature>
<dbReference type="InterPro" id="IPR002068">
    <property type="entry name" value="A-crystallin/Hsp20_dom"/>
</dbReference>
<feature type="compositionally biased region" description="Basic and acidic residues" evidence="3">
    <location>
        <begin position="877"/>
        <end position="886"/>
    </location>
</feature>
<feature type="region of interest" description="Disordered" evidence="3">
    <location>
        <begin position="196"/>
        <end position="333"/>
    </location>
</feature>
<dbReference type="EMBL" id="JARKIK010000024">
    <property type="protein sequence ID" value="KAK8743873.1"/>
    <property type="molecule type" value="Genomic_DNA"/>
</dbReference>
<feature type="region of interest" description="Disordered" evidence="3">
    <location>
        <begin position="832"/>
        <end position="868"/>
    </location>
</feature>
<dbReference type="Gene3D" id="2.60.40.790">
    <property type="match status" value="4"/>
</dbReference>
<dbReference type="CDD" id="cd06526">
    <property type="entry name" value="metazoan_ACD"/>
    <property type="match status" value="4"/>
</dbReference>
<feature type="compositionally biased region" description="Low complexity" evidence="3">
    <location>
        <begin position="219"/>
        <end position="235"/>
    </location>
</feature>
<dbReference type="InterPro" id="IPR001436">
    <property type="entry name" value="Alpha-crystallin/sHSP_animal"/>
</dbReference>
<evidence type="ECO:0000256" key="2">
    <source>
        <dbReference type="RuleBase" id="RU003616"/>
    </source>
</evidence>
<feature type="compositionally biased region" description="Basic and acidic residues" evidence="3">
    <location>
        <begin position="300"/>
        <end position="311"/>
    </location>
</feature>
<evidence type="ECO:0000259" key="4">
    <source>
        <dbReference type="PROSITE" id="PS01031"/>
    </source>
</evidence>
<feature type="compositionally biased region" description="Low complexity" evidence="3">
    <location>
        <begin position="1"/>
        <end position="28"/>
    </location>
</feature>
<feature type="compositionally biased region" description="Polar residues" evidence="3">
    <location>
        <begin position="577"/>
        <end position="623"/>
    </location>
</feature>
<feature type="domain" description="SHSP" evidence="4">
    <location>
        <begin position="702"/>
        <end position="810"/>
    </location>
</feature>
<feature type="compositionally biased region" description="Low complexity" evidence="3">
    <location>
        <begin position="844"/>
        <end position="855"/>
    </location>
</feature>
<dbReference type="GO" id="GO:0051082">
    <property type="term" value="F:unfolded protein binding"/>
    <property type="evidence" value="ECO:0007669"/>
    <property type="project" value="TreeGrafter"/>
</dbReference>
<dbReference type="Pfam" id="PF00011">
    <property type="entry name" value="HSP20"/>
    <property type="match status" value="4"/>
</dbReference>
<sequence length="1223" mass="136613">MSSIHKQSSHTSKSFSSTSSNDNGSRGRSSADDLWDFYLPISRKGRFFKDSSFDHARDQFDSAIADALKKWGEEDLLKETWDDADMRFSNNLSRYRKLRSHNLKEDNQAATVTSDNTCHKIVMDVHDFMDGEVKVKVVGDRELVVEGRIDPKARELSASSNTFKRRFSLPDSINIDAITSVMSLDGILTITAPKTTHQTKEDSTIPIRVTGAKTNVTETRTSSSTSQAGSGTTSTKVTDSGQEKRETAKSQQVPIQVNSTQTSSQTVDGFTDSKADSKTSAENGAKKQSSSGYRNSTTEQKSDSEQREHWAGKQGNTETKTQTSTSSTSTEFPDIPFSLRDFVPIKRRGHFFDDSFFEDTRSDFKNAVNEVLRKWDTDDFLKDAWDDTDLHLSSNLKRYRRLRSHDMNEDNQAVTVTSDNTCHKIVMDVHDFMDGEVKVKVVGDRELVVEGRIDPTKARELSASSNTFKRRFSLPDSTNIDAITSAMSLDGILTITAPKTVNQPQEEGSTIPIKLTGTKTSVTETHTSTSTSQTASGNSASAEKLSEIHEEGCLKNELRTNITESVQHEEDKPTPVKTDTSTAVDESISQMKGSQESSEQFTYSQATSRNSASDLIGTQTVDQKTGEDVKKQEEKVTDERVFASESSKGIAIPIKTRGVFFNDTFFEDTWKDYQDAVRDVVIKWGDCSTCDDLTCYRKLRTRDLKDENQAVRSSEDESNYKVVVDVQDFMKGGEISVKVEDARELVVEGHVQQEAGGAKSLKHFLRRFVLPSEVVVESVTSVMSSDGVLTITAPKTSSKLHFKDDGVKQSESVRDSTEQVVRLDAGVTNTQSSADRYTDHSRESCSTVSTSSQSSAIPVQLTSQAQFEKASEITVDTREERAENAQHKSGASQESRINFDDADTHKEAAEKNCTFLEESDTDTVHRRLQKESRAKSESDDDMEAGSSTKIREYLDVDPAYKNRLLNIKTRGLFFDDSFFLESRPNFKTAVKDVLRKSHEEFSPDDDGISAYRNLRLRDLKLENQAVHVDDDRYTQMILLDVYDFLGGEVTAKVVEGKELVVEGRAQRQSGTSLTILSFLRRFPLPDRADLTAIMAVMSSDGVLLIIVPKLKKYSKDKALNKEACIERHSRMDVDVGRGLREKNVRESSRESEGRSLGSFLSTGLRHSPELSSFRKEMSTDSQHSRMDNFSDTGHSWDDRKMQDSSRASSSASSSTYQHSTDLF</sequence>
<dbReference type="InterPro" id="IPR008978">
    <property type="entry name" value="HSP20-like_chaperone"/>
</dbReference>
<comment type="caution">
    <text evidence="5">The sequence shown here is derived from an EMBL/GenBank/DDBJ whole genome shotgun (WGS) entry which is preliminary data.</text>
</comment>
<protein>
    <recommendedName>
        <fullName evidence="4">SHSP domain-containing protein</fullName>
    </recommendedName>
</protein>
<proteinExistence type="inferred from homology"/>
<dbReference type="SUPFAM" id="SSF49764">
    <property type="entry name" value="HSP20-like chaperones"/>
    <property type="match status" value="4"/>
</dbReference>
<feature type="compositionally biased region" description="Polar residues" evidence="3">
    <location>
        <begin position="887"/>
        <end position="896"/>
    </location>
</feature>
<evidence type="ECO:0000256" key="3">
    <source>
        <dbReference type="SAM" id="MobiDB-lite"/>
    </source>
</evidence>
<organism evidence="5 6">
    <name type="scientific">Cherax quadricarinatus</name>
    <name type="common">Australian red claw crayfish</name>
    <dbReference type="NCBI Taxonomy" id="27406"/>
    <lineage>
        <taxon>Eukaryota</taxon>
        <taxon>Metazoa</taxon>
        <taxon>Ecdysozoa</taxon>
        <taxon>Arthropoda</taxon>
        <taxon>Crustacea</taxon>
        <taxon>Multicrustacea</taxon>
        <taxon>Malacostraca</taxon>
        <taxon>Eumalacostraca</taxon>
        <taxon>Eucarida</taxon>
        <taxon>Decapoda</taxon>
        <taxon>Pleocyemata</taxon>
        <taxon>Astacidea</taxon>
        <taxon>Parastacoidea</taxon>
        <taxon>Parastacidae</taxon>
        <taxon>Cherax</taxon>
    </lineage>
</organism>